<feature type="compositionally biased region" description="Acidic residues" evidence="1">
    <location>
        <begin position="312"/>
        <end position="321"/>
    </location>
</feature>
<name>A0A0G4IAV2_9ALVE</name>
<reference evidence="3" key="1">
    <citation type="submission" date="2014-11" db="EMBL/GenBank/DDBJ databases">
        <authorList>
            <person name="Otto D Thomas"/>
            <person name="Naeem Raeece"/>
        </authorList>
    </citation>
    <scope>NUCLEOTIDE SEQUENCE</scope>
</reference>
<evidence type="ECO:0000313" key="3">
    <source>
        <dbReference type="EMBL" id="CEM54324.1"/>
    </source>
</evidence>
<keyword evidence="2" id="KW-0732">Signal</keyword>
<dbReference type="AlphaFoldDB" id="A0A0G4IAV2"/>
<protein>
    <submittedName>
        <fullName evidence="3">Uncharacterized protein</fullName>
    </submittedName>
</protein>
<feature type="chain" id="PRO_5005192794" evidence="2">
    <location>
        <begin position="19"/>
        <end position="321"/>
    </location>
</feature>
<sequence>MSIMAEAFFCALLLLLHYERTPFRKYGIMLIRSVMRAQMALEELRAEEARMQWYRSLQDFQEMDTASQNLREATRDLQQETLIFYESIQEMRKELGPTLGKVVEGLVSLFPSKIDARALPGSSAPCIRLTILATTRDPSRSVSSSINDMPAPLLSSDGVAAATTTADQVVPPPGGIRSRKEDLSEVKQEEGVARLASASAAAATAAARPFPIVEEPLNDNDEEVPHFEMQLDVLSEANEVPGGGVQAPPAVVEENADEDVMEELFQDRCLNREEALSELSSEDSNKDDENQEEQIRLGFAHREDGDGSNMDVDWDVNDVVQ</sequence>
<accession>A0A0G4IAV2</accession>
<feature type="region of interest" description="Disordered" evidence="1">
    <location>
        <begin position="272"/>
        <end position="321"/>
    </location>
</feature>
<feature type="signal peptide" evidence="2">
    <location>
        <begin position="1"/>
        <end position="18"/>
    </location>
</feature>
<dbReference type="VEuPathDB" id="CryptoDB:Cvel_2148"/>
<gene>
    <name evidence="3" type="ORF">Cvel_2148</name>
</gene>
<evidence type="ECO:0000256" key="1">
    <source>
        <dbReference type="SAM" id="MobiDB-lite"/>
    </source>
</evidence>
<evidence type="ECO:0000256" key="2">
    <source>
        <dbReference type="SAM" id="SignalP"/>
    </source>
</evidence>
<organism evidence="3">
    <name type="scientific">Chromera velia CCMP2878</name>
    <dbReference type="NCBI Taxonomy" id="1169474"/>
    <lineage>
        <taxon>Eukaryota</taxon>
        <taxon>Sar</taxon>
        <taxon>Alveolata</taxon>
        <taxon>Colpodellida</taxon>
        <taxon>Chromeraceae</taxon>
        <taxon>Chromera</taxon>
    </lineage>
</organism>
<proteinExistence type="predicted"/>
<dbReference type="EMBL" id="CDMZ01005776">
    <property type="protein sequence ID" value="CEM54324.1"/>
    <property type="molecule type" value="Genomic_DNA"/>
</dbReference>